<evidence type="ECO:0000313" key="2">
    <source>
        <dbReference type="Proteomes" id="UP001057402"/>
    </source>
</evidence>
<gene>
    <name evidence="1" type="ORF">MLD38_033891</name>
</gene>
<evidence type="ECO:0000313" key="1">
    <source>
        <dbReference type="EMBL" id="KAI4320405.1"/>
    </source>
</evidence>
<organism evidence="1 2">
    <name type="scientific">Melastoma candidum</name>
    <dbReference type="NCBI Taxonomy" id="119954"/>
    <lineage>
        <taxon>Eukaryota</taxon>
        <taxon>Viridiplantae</taxon>
        <taxon>Streptophyta</taxon>
        <taxon>Embryophyta</taxon>
        <taxon>Tracheophyta</taxon>
        <taxon>Spermatophyta</taxon>
        <taxon>Magnoliopsida</taxon>
        <taxon>eudicotyledons</taxon>
        <taxon>Gunneridae</taxon>
        <taxon>Pentapetalae</taxon>
        <taxon>rosids</taxon>
        <taxon>malvids</taxon>
        <taxon>Myrtales</taxon>
        <taxon>Melastomataceae</taxon>
        <taxon>Melastomatoideae</taxon>
        <taxon>Melastomateae</taxon>
        <taxon>Melastoma</taxon>
    </lineage>
</organism>
<keyword evidence="2" id="KW-1185">Reference proteome</keyword>
<reference evidence="2" key="1">
    <citation type="journal article" date="2023" name="Front. Plant Sci.">
        <title>Chromosomal-level genome assembly of Melastoma candidum provides insights into trichome evolution.</title>
        <authorList>
            <person name="Zhong Y."/>
            <person name="Wu W."/>
            <person name="Sun C."/>
            <person name="Zou P."/>
            <person name="Liu Y."/>
            <person name="Dai S."/>
            <person name="Zhou R."/>
        </authorList>
    </citation>
    <scope>NUCLEOTIDE SEQUENCE [LARGE SCALE GENOMIC DNA]</scope>
</reference>
<proteinExistence type="predicted"/>
<accession>A0ACB9MCL1</accession>
<comment type="caution">
    <text evidence="1">The sequence shown here is derived from an EMBL/GenBank/DDBJ whole genome shotgun (WGS) entry which is preliminary data.</text>
</comment>
<dbReference type="EMBL" id="CM042889">
    <property type="protein sequence ID" value="KAI4320405.1"/>
    <property type="molecule type" value="Genomic_DNA"/>
</dbReference>
<protein>
    <submittedName>
        <fullName evidence="1">Uncharacterized protein</fullName>
    </submittedName>
</protein>
<sequence>MEACFHSSNAFSNAILRTVGVRVQRKGGKGPCSVPCMCSSPSSSNDSAGLPVSTDWRSFRARLVARERELASLRPNTALSLEPVLPATAGDRWAHKIHEVEKGCLLVATEKLDGVHIFVRTVILVLSTGPIGPTGIILNRPSLMSMKESRSSAYDGTGTFVDRGLYFGGPMEDGLFLVWGGSRQEAGRSGVLVEVMEGLYYGRKEGVGCAGEMVRRGVGEFRFFEGCCGWVKSQLIDEGGCWTVVACSLIVIGLVGVGGVGLWNDVLELIGPKKVL</sequence>
<name>A0ACB9MCL1_9MYRT</name>
<dbReference type="Proteomes" id="UP001057402">
    <property type="component" value="Chromosome 10"/>
</dbReference>